<dbReference type="PROSITE" id="PS00211">
    <property type="entry name" value="ABC_TRANSPORTER_1"/>
    <property type="match status" value="1"/>
</dbReference>
<keyword evidence="10" id="KW-0472">Membrane</keyword>
<keyword evidence="5" id="KW-0762">Sugar transport</keyword>
<dbReference type="GO" id="GO:0005886">
    <property type="term" value="C:plasma membrane"/>
    <property type="evidence" value="ECO:0007669"/>
    <property type="project" value="UniProtKB-SubCell"/>
</dbReference>
<keyword evidence="6" id="KW-0677">Repeat</keyword>
<dbReference type="InterPro" id="IPR003593">
    <property type="entry name" value="AAA+_ATPase"/>
</dbReference>
<dbReference type="InterPro" id="IPR027417">
    <property type="entry name" value="P-loop_NTPase"/>
</dbReference>
<dbReference type="PROSITE" id="PS50893">
    <property type="entry name" value="ABC_TRANSPORTER_2"/>
    <property type="match status" value="2"/>
</dbReference>
<evidence type="ECO:0000256" key="10">
    <source>
        <dbReference type="ARBA" id="ARBA00023136"/>
    </source>
</evidence>
<dbReference type="GO" id="GO:0005524">
    <property type="term" value="F:ATP binding"/>
    <property type="evidence" value="ECO:0007669"/>
    <property type="project" value="UniProtKB-KW"/>
</dbReference>
<evidence type="ECO:0000256" key="2">
    <source>
        <dbReference type="ARBA" id="ARBA00005417"/>
    </source>
</evidence>
<comment type="subcellular location">
    <subcellularLocation>
        <location evidence="1">Cell membrane</location>
        <topology evidence="1">Peripheral membrane protein</topology>
    </subcellularLocation>
</comment>
<keyword evidence="3" id="KW-0813">Transport</keyword>
<sequence>MSEAPHPDAAGDIVLSVRGATKVYPGTQALKGVDFDVRRGAVNVLVGENGAGKSTLMKIIAGVEQPTTGEVILDGRPIALPSTAAARAAGIGIVFQELNLFPNMTIAENIFIGRETTRAGIDIDMDAQRRVAGDLLRRLEHVNSPDTLVGDLRIGEQQIVEIAKALAQDTRILIMDEPTSALSAAEVDILFRVIGELKAQGVAIVYISHRLEELVRIGDFITVLRDGRITGSRAMTDVDVPWIVRAMIGASSKDFAKTVHHEFGGEVLRVEDMTLPRKAGGFAVDHVSLSLKRGEIVGIYGLMGAGRTELLSCIMGREDAATGAVVLDGQPLKDRTVHGRISKGIALIPEDRKAEGLVQILSVTENMSLSSLKSFTTLFHLDVGRERRSVADFVKRLAVKVAGLESPVSSLSGGNQQKIVIGKALMTGPKVLLMDEPSRGIDIGAKAEVFRVMRTLATEGLGILFVTSDLEEVMELSDRIIVMSNGRVTGDLPRADATEEHVVALSAAGHAPRTHLPASAETLP</sequence>
<dbReference type="PANTHER" id="PTHR43790:SF3">
    <property type="entry name" value="D-ALLOSE IMPORT ATP-BINDING PROTEIN ALSA-RELATED"/>
    <property type="match status" value="1"/>
</dbReference>
<evidence type="ECO:0000256" key="1">
    <source>
        <dbReference type="ARBA" id="ARBA00004202"/>
    </source>
</evidence>
<dbReference type="CDD" id="cd03216">
    <property type="entry name" value="ABC_Carb_Monos_I"/>
    <property type="match status" value="1"/>
</dbReference>
<dbReference type="Pfam" id="PF00005">
    <property type="entry name" value="ABC_tran"/>
    <property type="match status" value="2"/>
</dbReference>
<evidence type="ECO:0000256" key="4">
    <source>
        <dbReference type="ARBA" id="ARBA00022475"/>
    </source>
</evidence>
<proteinExistence type="inferred from homology"/>
<dbReference type="PANTHER" id="PTHR43790">
    <property type="entry name" value="CARBOHYDRATE TRANSPORT ATP-BINDING PROTEIN MG119-RELATED"/>
    <property type="match status" value="1"/>
</dbReference>
<dbReference type="SUPFAM" id="SSF52540">
    <property type="entry name" value="P-loop containing nucleoside triphosphate hydrolases"/>
    <property type="match status" value="2"/>
</dbReference>
<comment type="caution">
    <text evidence="12">The sequence shown here is derived from an EMBL/GenBank/DDBJ whole genome shotgun (WGS) entry which is preliminary data.</text>
</comment>
<comment type="similarity">
    <text evidence="2">Belongs to the ABC transporter superfamily.</text>
</comment>
<gene>
    <name evidence="12" type="ORF">GGR04_003463</name>
</gene>
<dbReference type="Gene3D" id="3.40.50.300">
    <property type="entry name" value="P-loop containing nucleotide triphosphate hydrolases"/>
    <property type="match status" value="2"/>
</dbReference>
<reference evidence="12 13" key="1">
    <citation type="submission" date="2020-08" db="EMBL/GenBank/DDBJ databases">
        <title>Genomic Encyclopedia of Type Strains, Phase IV (KMG-IV): sequencing the most valuable type-strain genomes for metagenomic binning, comparative biology and taxonomic classification.</title>
        <authorList>
            <person name="Goeker M."/>
        </authorList>
    </citation>
    <scope>NUCLEOTIDE SEQUENCE [LARGE SCALE GENOMIC DNA]</scope>
    <source>
        <strain evidence="12 13">DSM 102238</strain>
    </source>
</reference>
<evidence type="ECO:0000256" key="9">
    <source>
        <dbReference type="ARBA" id="ARBA00022967"/>
    </source>
</evidence>
<dbReference type="Proteomes" id="UP000542776">
    <property type="component" value="Unassembled WGS sequence"/>
</dbReference>
<dbReference type="InterPro" id="IPR003439">
    <property type="entry name" value="ABC_transporter-like_ATP-bd"/>
</dbReference>
<name>A0A7W6H6Z4_9HYPH</name>
<evidence type="ECO:0000259" key="11">
    <source>
        <dbReference type="PROSITE" id="PS50893"/>
    </source>
</evidence>
<keyword evidence="8 12" id="KW-0067">ATP-binding</keyword>
<dbReference type="InterPro" id="IPR017871">
    <property type="entry name" value="ABC_transporter-like_CS"/>
</dbReference>
<dbReference type="CDD" id="cd03215">
    <property type="entry name" value="ABC_Carb_Monos_II"/>
    <property type="match status" value="1"/>
</dbReference>
<evidence type="ECO:0000256" key="6">
    <source>
        <dbReference type="ARBA" id="ARBA00022737"/>
    </source>
</evidence>
<dbReference type="EMBL" id="JACIEK010000011">
    <property type="protein sequence ID" value="MBB3999593.1"/>
    <property type="molecule type" value="Genomic_DNA"/>
</dbReference>
<dbReference type="GO" id="GO:0016887">
    <property type="term" value="F:ATP hydrolysis activity"/>
    <property type="evidence" value="ECO:0007669"/>
    <property type="project" value="InterPro"/>
</dbReference>
<dbReference type="SMART" id="SM00382">
    <property type="entry name" value="AAA"/>
    <property type="match status" value="2"/>
</dbReference>
<dbReference type="AlphaFoldDB" id="A0A7W6H6Z4"/>
<protein>
    <submittedName>
        <fullName evidence="12">Erythritol transport system ATP-binding protein</fullName>
    </submittedName>
</protein>
<evidence type="ECO:0000313" key="12">
    <source>
        <dbReference type="EMBL" id="MBB3999593.1"/>
    </source>
</evidence>
<evidence type="ECO:0000256" key="7">
    <source>
        <dbReference type="ARBA" id="ARBA00022741"/>
    </source>
</evidence>
<feature type="domain" description="ABC transporter" evidence="11">
    <location>
        <begin position="15"/>
        <end position="251"/>
    </location>
</feature>
<feature type="domain" description="ABC transporter" evidence="11">
    <location>
        <begin position="268"/>
        <end position="510"/>
    </location>
</feature>
<accession>A0A7W6H6Z4</accession>
<dbReference type="FunFam" id="3.40.50.300:FF:000127">
    <property type="entry name" value="Ribose import ATP-binding protein RbsA"/>
    <property type="match status" value="1"/>
</dbReference>
<keyword evidence="4" id="KW-1003">Cell membrane</keyword>
<organism evidence="12 13">
    <name type="scientific">Aureimonas pseudogalii</name>
    <dbReference type="NCBI Taxonomy" id="1744844"/>
    <lineage>
        <taxon>Bacteria</taxon>
        <taxon>Pseudomonadati</taxon>
        <taxon>Pseudomonadota</taxon>
        <taxon>Alphaproteobacteria</taxon>
        <taxon>Hyphomicrobiales</taxon>
        <taxon>Aurantimonadaceae</taxon>
        <taxon>Aureimonas</taxon>
    </lineage>
</organism>
<keyword evidence="13" id="KW-1185">Reference proteome</keyword>
<dbReference type="RefSeq" id="WP_183201142.1">
    <property type="nucleotide sequence ID" value="NZ_JACIEK010000011.1"/>
</dbReference>
<evidence type="ECO:0000256" key="3">
    <source>
        <dbReference type="ARBA" id="ARBA00022448"/>
    </source>
</evidence>
<keyword evidence="9" id="KW-1278">Translocase</keyword>
<keyword evidence="7" id="KW-0547">Nucleotide-binding</keyword>
<dbReference type="InterPro" id="IPR050107">
    <property type="entry name" value="ABC_carbohydrate_import_ATPase"/>
</dbReference>
<evidence type="ECO:0000256" key="8">
    <source>
        <dbReference type="ARBA" id="ARBA00022840"/>
    </source>
</evidence>
<evidence type="ECO:0000313" key="13">
    <source>
        <dbReference type="Proteomes" id="UP000542776"/>
    </source>
</evidence>
<evidence type="ECO:0000256" key="5">
    <source>
        <dbReference type="ARBA" id="ARBA00022597"/>
    </source>
</evidence>